<protein>
    <recommendedName>
        <fullName evidence="4">Carboxyltransferase domain-containing protein</fullName>
    </recommendedName>
</protein>
<dbReference type="NCBIfam" id="TIGR00724">
    <property type="entry name" value="urea_amlyse_rel"/>
    <property type="match status" value="1"/>
</dbReference>
<evidence type="ECO:0000256" key="1">
    <source>
        <dbReference type="ARBA" id="ARBA00022741"/>
    </source>
</evidence>
<dbReference type="GO" id="GO:0016787">
    <property type="term" value="F:hydrolase activity"/>
    <property type="evidence" value="ECO:0007669"/>
    <property type="project" value="UniProtKB-KW"/>
</dbReference>
<keyword evidence="3" id="KW-0067">ATP-binding</keyword>
<evidence type="ECO:0000256" key="3">
    <source>
        <dbReference type="ARBA" id="ARBA00022840"/>
    </source>
</evidence>
<dbReference type="EMBL" id="CP022046">
    <property type="protein sequence ID" value="ASE33995.1"/>
    <property type="molecule type" value="Genomic_DNA"/>
</dbReference>
<dbReference type="PANTHER" id="PTHR43309:SF5">
    <property type="entry name" value="5-OXOPROLINASE SUBUNIT C"/>
    <property type="match status" value="1"/>
</dbReference>
<evidence type="ECO:0000313" key="6">
    <source>
        <dbReference type="Proteomes" id="UP000197058"/>
    </source>
</evidence>
<accession>A0AAI8DHF2</accession>
<dbReference type="SUPFAM" id="SSF50891">
    <property type="entry name" value="Cyclophilin-like"/>
    <property type="match status" value="1"/>
</dbReference>
<dbReference type="Pfam" id="PF02626">
    <property type="entry name" value="CT_A_B"/>
    <property type="match status" value="1"/>
</dbReference>
<proteinExistence type="predicted"/>
<gene>
    <name evidence="5" type="ORF">CEP64_05230</name>
</gene>
<dbReference type="AlphaFoldDB" id="A0AAI8DHF2"/>
<sequence>MKCIKPGLFTTVQDIGRSKFEKDGFSEAGVMNQYLYRIANALVDNENAPVLEVTLNGPTLKFEEPNIVAFVSYDADIQLDDQTIPVNTAIYVEKGQVLNIKTISSGARGYLAFHKSLNIEPILDSVSTHTRSGIGGMNGRTLNRNDVLKFKDKTINHDIIGNTFNIKQLEDANIIPIMEGLQFDEFTSESHAQLVNQSYTISEMSDRMGYRLNGDEPLVHKHNADIISEPIAPGSVQVPINGQPIILLNDRQTIGGYTKIATVSFIGREKLSQLKANDSITFKWISFKDATLEYQTYIKQLEADIDDIKLKKYKDLSNIRPKSKKIAKLIKGNQS</sequence>
<evidence type="ECO:0000259" key="4">
    <source>
        <dbReference type="SMART" id="SM00797"/>
    </source>
</evidence>
<keyword evidence="1" id="KW-0547">Nucleotide-binding</keyword>
<dbReference type="InterPro" id="IPR029000">
    <property type="entry name" value="Cyclophilin-like_dom_sf"/>
</dbReference>
<reference evidence="6" key="1">
    <citation type="submission" date="2017-06" db="EMBL/GenBank/DDBJ databases">
        <title>FDA dAtabase for Regulatory Grade micrObial Sequences (FDA-ARGOS): Supporting development and validation of Infectious Disease Dx tests.</title>
        <authorList>
            <person name="Goldberg B."/>
            <person name="Campos J."/>
            <person name="Tallon L."/>
            <person name="Sadzewicz L."/>
            <person name="Sengamalay N."/>
            <person name="Ott S."/>
            <person name="Godinez A."/>
            <person name="Nagaraj S."/>
            <person name="Vavikolanu K."/>
            <person name="Nadendla S."/>
            <person name="George J."/>
            <person name="Geyer C."/>
            <person name="Sichtig H."/>
        </authorList>
    </citation>
    <scope>NUCLEOTIDE SEQUENCE [LARGE SCALE GENOMIC DNA]</scope>
    <source>
        <strain evidence="6">FDAARGOS_285</strain>
    </source>
</reference>
<feature type="domain" description="Carboxyltransferase" evidence="4">
    <location>
        <begin position="22"/>
        <end position="297"/>
    </location>
</feature>
<evidence type="ECO:0000256" key="2">
    <source>
        <dbReference type="ARBA" id="ARBA00022801"/>
    </source>
</evidence>
<evidence type="ECO:0000313" key="5">
    <source>
        <dbReference type="EMBL" id="ASE33995.1"/>
    </source>
</evidence>
<dbReference type="Gene3D" id="2.40.100.10">
    <property type="entry name" value="Cyclophilin-like"/>
    <property type="match status" value="1"/>
</dbReference>
<dbReference type="InterPro" id="IPR003778">
    <property type="entry name" value="CT_A_B"/>
</dbReference>
<dbReference type="InterPro" id="IPR052708">
    <property type="entry name" value="PxpC"/>
</dbReference>
<dbReference type="KEGG" id="sscu:CEP64_05230"/>
<dbReference type="RefSeq" id="WP_084755578.1">
    <property type="nucleotide sequence ID" value="NZ_CP022046.2"/>
</dbReference>
<name>A0AAI8DHF2_MAMSC</name>
<dbReference type="PANTHER" id="PTHR43309">
    <property type="entry name" value="5-OXOPROLINASE SUBUNIT C"/>
    <property type="match status" value="1"/>
</dbReference>
<dbReference type="Proteomes" id="UP000197058">
    <property type="component" value="Chromosome"/>
</dbReference>
<dbReference type="GO" id="GO:0005524">
    <property type="term" value="F:ATP binding"/>
    <property type="evidence" value="ECO:0007669"/>
    <property type="project" value="UniProtKB-KW"/>
</dbReference>
<dbReference type="SMART" id="SM00797">
    <property type="entry name" value="AHS2"/>
    <property type="match status" value="1"/>
</dbReference>
<organism evidence="5 6">
    <name type="scientific">Mammaliicoccus sciuri</name>
    <name type="common">Staphylococcus sciuri</name>
    <dbReference type="NCBI Taxonomy" id="1296"/>
    <lineage>
        <taxon>Bacteria</taxon>
        <taxon>Bacillati</taxon>
        <taxon>Bacillota</taxon>
        <taxon>Bacilli</taxon>
        <taxon>Bacillales</taxon>
        <taxon>Staphylococcaceae</taxon>
        <taxon>Mammaliicoccus</taxon>
    </lineage>
</organism>
<keyword evidence="2" id="KW-0378">Hydrolase</keyword>